<sequence>MMQVPPAPNARRASTGRPAVLAWLRMMRVTQHLSKAWNEILKEHQLSPAQFNVIATIGGQPGLTQRGLSEKLLVTQGNTSQLMLNLGQRQLIERRPVGKEKLLHLTPTGQALFEALVPAHEDWLAEQFGTLTSEEQAQLARLMRRLERAQR</sequence>
<dbReference type="Proteomes" id="UP001589733">
    <property type="component" value="Unassembled WGS sequence"/>
</dbReference>
<dbReference type="SUPFAM" id="SSF46785">
    <property type="entry name" value="Winged helix' DNA-binding domain"/>
    <property type="match status" value="1"/>
</dbReference>
<dbReference type="SMART" id="SM00347">
    <property type="entry name" value="HTH_MARR"/>
    <property type="match status" value="1"/>
</dbReference>
<accession>A0ABV6AV13</accession>
<dbReference type="PANTHER" id="PTHR33164">
    <property type="entry name" value="TRANSCRIPTIONAL REGULATOR, MARR FAMILY"/>
    <property type="match status" value="1"/>
</dbReference>
<evidence type="ECO:0000313" key="3">
    <source>
        <dbReference type="Proteomes" id="UP001589733"/>
    </source>
</evidence>
<dbReference type="RefSeq" id="WP_380004399.1">
    <property type="nucleotide sequence ID" value="NZ_JBHLYR010000003.1"/>
</dbReference>
<protein>
    <submittedName>
        <fullName evidence="2">MarR family winged helix-turn-helix transcriptional regulator</fullName>
    </submittedName>
</protein>
<dbReference type="InterPro" id="IPR036390">
    <property type="entry name" value="WH_DNA-bd_sf"/>
</dbReference>
<organism evidence="2 3">
    <name type="scientific">Deinococcus oregonensis</name>
    <dbReference type="NCBI Taxonomy" id="1805970"/>
    <lineage>
        <taxon>Bacteria</taxon>
        <taxon>Thermotogati</taxon>
        <taxon>Deinococcota</taxon>
        <taxon>Deinococci</taxon>
        <taxon>Deinococcales</taxon>
        <taxon>Deinococcaceae</taxon>
        <taxon>Deinococcus</taxon>
    </lineage>
</organism>
<keyword evidence="3" id="KW-1185">Reference proteome</keyword>
<feature type="domain" description="HTH marR-type" evidence="1">
    <location>
        <begin position="19"/>
        <end position="148"/>
    </location>
</feature>
<dbReference type="Gene3D" id="1.10.10.10">
    <property type="entry name" value="Winged helix-like DNA-binding domain superfamily/Winged helix DNA-binding domain"/>
    <property type="match status" value="1"/>
</dbReference>
<dbReference type="InterPro" id="IPR000835">
    <property type="entry name" value="HTH_MarR-typ"/>
</dbReference>
<dbReference type="PANTHER" id="PTHR33164:SF43">
    <property type="entry name" value="HTH-TYPE TRANSCRIPTIONAL REPRESSOR YETL"/>
    <property type="match status" value="1"/>
</dbReference>
<comment type="caution">
    <text evidence="2">The sequence shown here is derived from an EMBL/GenBank/DDBJ whole genome shotgun (WGS) entry which is preliminary data.</text>
</comment>
<reference evidence="2 3" key="1">
    <citation type="submission" date="2024-09" db="EMBL/GenBank/DDBJ databases">
        <authorList>
            <person name="Sun Q."/>
            <person name="Mori K."/>
        </authorList>
    </citation>
    <scope>NUCLEOTIDE SEQUENCE [LARGE SCALE GENOMIC DNA]</scope>
    <source>
        <strain evidence="2 3">JCM 13503</strain>
    </source>
</reference>
<dbReference type="EMBL" id="JBHLYR010000003">
    <property type="protein sequence ID" value="MFB9990461.1"/>
    <property type="molecule type" value="Genomic_DNA"/>
</dbReference>
<evidence type="ECO:0000259" key="1">
    <source>
        <dbReference type="PROSITE" id="PS50995"/>
    </source>
</evidence>
<gene>
    <name evidence="2" type="ORF">ACFFLM_00445</name>
</gene>
<dbReference type="InterPro" id="IPR036388">
    <property type="entry name" value="WH-like_DNA-bd_sf"/>
</dbReference>
<dbReference type="Pfam" id="PF12802">
    <property type="entry name" value="MarR_2"/>
    <property type="match status" value="1"/>
</dbReference>
<evidence type="ECO:0000313" key="2">
    <source>
        <dbReference type="EMBL" id="MFB9990461.1"/>
    </source>
</evidence>
<proteinExistence type="predicted"/>
<name>A0ABV6AV13_9DEIO</name>
<dbReference type="PROSITE" id="PS50995">
    <property type="entry name" value="HTH_MARR_2"/>
    <property type="match status" value="1"/>
</dbReference>
<dbReference type="InterPro" id="IPR039422">
    <property type="entry name" value="MarR/SlyA-like"/>
</dbReference>